<dbReference type="Pfam" id="PF00582">
    <property type="entry name" value="Usp"/>
    <property type="match status" value="1"/>
</dbReference>
<evidence type="ECO:0000259" key="2">
    <source>
        <dbReference type="Pfam" id="PF00582"/>
    </source>
</evidence>
<dbReference type="RefSeq" id="WP_367957751.1">
    <property type="nucleotide sequence ID" value="NZ_JBAKFK010000001.1"/>
</dbReference>
<evidence type="ECO:0000256" key="1">
    <source>
        <dbReference type="ARBA" id="ARBA00008791"/>
    </source>
</evidence>
<dbReference type="PANTHER" id="PTHR46268:SF15">
    <property type="entry name" value="UNIVERSAL STRESS PROTEIN HP_0031"/>
    <property type="match status" value="1"/>
</dbReference>
<name>A0ABV3TDI2_9GAMM</name>
<keyword evidence="4" id="KW-1185">Reference proteome</keyword>
<dbReference type="InterPro" id="IPR006016">
    <property type="entry name" value="UspA"/>
</dbReference>
<dbReference type="PRINTS" id="PR01438">
    <property type="entry name" value="UNVRSLSTRESS"/>
</dbReference>
<organism evidence="3 4">
    <name type="scientific">Spiribacter pallidus</name>
    <dbReference type="NCBI Taxonomy" id="1987936"/>
    <lineage>
        <taxon>Bacteria</taxon>
        <taxon>Pseudomonadati</taxon>
        <taxon>Pseudomonadota</taxon>
        <taxon>Gammaproteobacteria</taxon>
        <taxon>Chromatiales</taxon>
        <taxon>Ectothiorhodospiraceae</taxon>
        <taxon>Spiribacter</taxon>
    </lineage>
</organism>
<dbReference type="EMBL" id="JBAKFM010000001">
    <property type="protein sequence ID" value="MEX0468751.1"/>
    <property type="molecule type" value="Genomic_DNA"/>
</dbReference>
<dbReference type="Gene3D" id="3.40.50.12370">
    <property type="match status" value="1"/>
</dbReference>
<dbReference type="Proteomes" id="UP001556709">
    <property type="component" value="Unassembled WGS sequence"/>
</dbReference>
<sequence>MATPRGQGMRDILLYLTDDGHEADHIAATVALAEAQGARLTGLAVAEPLAAHAEYLPPEALSRYREAWQTRNARLQRRFDAGVAHSALTTEWRSVEDLRVDRAVVDVVAMQARYADLLVMGQVDPDRPADLIAADLPGQAAVIAGRPVLALPYAWTPRPIGQRVIIGWDGERESARAVADALPLLRAADWVQVLNIDTGPGGRRLAADLPGADMAAHLARHGVAVEAAHSSADIPLADALLSAVADADADLLVMGAYGRSRFREMILGGTTRRMLREMTVPVLLSH</sequence>
<gene>
    <name evidence="3" type="ORF">V6X73_03270</name>
</gene>
<proteinExistence type="inferred from homology"/>
<comment type="similarity">
    <text evidence="1">Belongs to the universal stress protein A family.</text>
</comment>
<dbReference type="SUPFAM" id="SSF52402">
    <property type="entry name" value="Adenine nucleotide alpha hydrolases-like"/>
    <property type="match status" value="2"/>
</dbReference>
<dbReference type="InterPro" id="IPR006015">
    <property type="entry name" value="Universal_stress_UspA"/>
</dbReference>
<evidence type="ECO:0000313" key="4">
    <source>
        <dbReference type="Proteomes" id="UP001556709"/>
    </source>
</evidence>
<accession>A0ABV3TDI2</accession>
<reference evidence="3 4" key="1">
    <citation type="submission" date="2024-02" db="EMBL/GenBank/DDBJ databases">
        <title>New especies of Spiribacter isolated from saline water.</title>
        <authorList>
            <person name="Leon M.J."/>
            <person name="De La Haba R."/>
            <person name="Sanchez-Porro C."/>
            <person name="Ventosa A."/>
        </authorList>
    </citation>
    <scope>NUCLEOTIDE SEQUENCE [LARGE SCALE GENOMIC DNA]</scope>
    <source>
        <strain evidence="4">ag22IC6-390</strain>
    </source>
</reference>
<feature type="domain" description="UspA" evidence="2">
    <location>
        <begin position="162"/>
        <end position="284"/>
    </location>
</feature>
<dbReference type="CDD" id="cd00293">
    <property type="entry name" value="USP-like"/>
    <property type="match status" value="1"/>
</dbReference>
<comment type="caution">
    <text evidence="3">The sequence shown here is derived from an EMBL/GenBank/DDBJ whole genome shotgun (WGS) entry which is preliminary data.</text>
</comment>
<dbReference type="PANTHER" id="PTHR46268">
    <property type="entry name" value="STRESS RESPONSE PROTEIN NHAX"/>
    <property type="match status" value="1"/>
</dbReference>
<evidence type="ECO:0000313" key="3">
    <source>
        <dbReference type="EMBL" id="MEX0468751.1"/>
    </source>
</evidence>
<protein>
    <submittedName>
        <fullName evidence="3">Universal stress protein</fullName>
    </submittedName>
</protein>